<dbReference type="Proteomes" id="UP000031433">
    <property type="component" value="Unassembled WGS sequence"/>
</dbReference>
<reference evidence="2 3" key="1">
    <citation type="submission" date="2015-01" db="EMBL/GenBank/DDBJ databases">
        <title>Genome sequence of the anaerobic bacterium Geobacter soli GSS01, a dissimilatory Fe(III) reducer from soil.</title>
        <authorList>
            <person name="Yang G."/>
            <person name="Zhou S."/>
        </authorList>
    </citation>
    <scope>NUCLEOTIDE SEQUENCE [LARGE SCALE GENOMIC DNA]</scope>
    <source>
        <strain evidence="2 3">GSS01</strain>
    </source>
</reference>
<sequence length="239" mass="25404">MTVACPQCGAPAEARTDTRFHGCAFCGSSFMAERGIGIAEYHLAHERDDRVAWSALAASLERDGSGQAVERTGCEYLVAPFWLSRPENGGTRLVPALRHPWLQGPVPVLPGGDLLFVPSENDFILPDIPVDEALGEGAGRGGTSLSLVYLSLYLLSFRLAGHDCRALVSAVDRRVALLTPLPARSVPVPFRHAALVSGFALVLIVAGPAVKSHLFRAAVFAAVLAVAWPACTALLRRGE</sequence>
<feature type="transmembrane region" description="Helical" evidence="1">
    <location>
        <begin position="215"/>
        <end position="235"/>
    </location>
</feature>
<proteinExistence type="predicted"/>
<keyword evidence="1" id="KW-1133">Transmembrane helix</keyword>
<comment type="caution">
    <text evidence="2">The sequence shown here is derived from an EMBL/GenBank/DDBJ whole genome shotgun (WGS) entry which is preliminary data.</text>
</comment>
<organism evidence="2 3">
    <name type="scientific">Geobacter soli</name>
    <dbReference type="NCBI Taxonomy" id="1510391"/>
    <lineage>
        <taxon>Bacteria</taxon>
        <taxon>Pseudomonadati</taxon>
        <taxon>Thermodesulfobacteriota</taxon>
        <taxon>Desulfuromonadia</taxon>
        <taxon>Geobacterales</taxon>
        <taxon>Geobacteraceae</taxon>
        <taxon>Geobacter</taxon>
    </lineage>
</organism>
<protein>
    <submittedName>
        <fullName evidence="2">Uncharacterized protein</fullName>
    </submittedName>
</protein>
<feature type="transmembrane region" description="Helical" evidence="1">
    <location>
        <begin position="190"/>
        <end position="209"/>
    </location>
</feature>
<keyword evidence="1" id="KW-0812">Transmembrane</keyword>
<keyword evidence="3" id="KW-1185">Reference proteome</keyword>
<accession>A0A0C1QXH2</accession>
<dbReference type="AlphaFoldDB" id="A0A0C1QXH2"/>
<keyword evidence="1" id="KW-0472">Membrane</keyword>
<name>A0A0C1QXH2_9BACT</name>
<evidence type="ECO:0000256" key="1">
    <source>
        <dbReference type="SAM" id="Phobius"/>
    </source>
</evidence>
<evidence type="ECO:0000313" key="3">
    <source>
        <dbReference type="Proteomes" id="UP000031433"/>
    </source>
</evidence>
<dbReference type="EMBL" id="JXBL01000001">
    <property type="protein sequence ID" value="KIE42856.1"/>
    <property type="molecule type" value="Genomic_DNA"/>
</dbReference>
<dbReference type="RefSeq" id="WP_039645801.1">
    <property type="nucleotide sequence ID" value="NZ_JXBL01000001.1"/>
</dbReference>
<evidence type="ECO:0000313" key="2">
    <source>
        <dbReference type="EMBL" id="KIE42856.1"/>
    </source>
</evidence>
<gene>
    <name evidence="2" type="ORF">SE37_09530</name>
</gene>